<evidence type="ECO:0000256" key="10">
    <source>
        <dbReference type="ARBA" id="ARBA00023158"/>
    </source>
</evidence>
<dbReference type="GO" id="GO:0003723">
    <property type="term" value="F:RNA binding"/>
    <property type="evidence" value="ECO:0007669"/>
    <property type="project" value="UniProtKB-KW"/>
</dbReference>
<evidence type="ECO:0000256" key="12">
    <source>
        <dbReference type="ARBA" id="ARBA00048418"/>
    </source>
</evidence>
<evidence type="ECO:0000256" key="6">
    <source>
        <dbReference type="ARBA" id="ARBA00022691"/>
    </source>
</evidence>
<keyword evidence="9" id="KW-0694">RNA-binding</keyword>
<accession>A0A9W8L1F3</accession>
<evidence type="ECO:0000256" key="5">
    <source>
        <dbReference type="ARBA" id="ARBA00022679"/>
    </source>
</evidence>
<name>A0A9W8L1F3_9FUNG</name>
<organism evidence="14 15">
    <name type="scientific">Coemansia spiralis</name>
    <dbReference type="NCBI Taxonomy" id="417178"/>
    <lineage>
        <taxon>Eukaryota</taxon>
        <taxon>Fungi</taxon>
        <taxon>Fungi incertae sedis</taxon>
        <taxon>Zoopagomycota</taxon>
        <taxon>Kickxellomycotina</taxon>
        <taxon>Kickxellomycetes</taxon>
        <taxon>Kickxellales</taxon>
        <taxon>Kickxellaceae</taxon>
        <taxon>Coemansia</taxon>
    </lineage>
</organism>
<evidence type="ECO:0000256" key="11">
    <source>
        <dbReference type="ARBA" id="ARBA00035025"/>
    </source>
</evidence>
<dbReference type="GO" id="GO:0005737">
    <property type="term" value="C:cytoplasm"/>
    <property type="evidence" value="ECO:0007669"/>
    <property type="project" value="TreeGrafter"/>
</dbReference>
<dbReference type="CDD" id="cd02440">
    <property type="entry name" value="AdoMet_MTases"/>
    <property type="match status" value="1"/>
</dbReference>
<keyword evidence="8" id="KW-0460">Magnesium</keyword>
<comment type="similarity">
    <text evidence="2">Belongs to the methyltransferase superfamily. HEN1 family.</text>
</comment>
<dbReference type="OrthoDB" id="2154311at2759"/>
<evidence type="ECO:0000256" key="9">
    <source>
        <dbReference type="ARBA" id="ARBA00022884"/>
    </source>
</evidence>
<gene>
    <name evidence="14" type="ORF">GGI25_000071</name>
</gene>
<dbReference type="EC" id="2.1.1.386" evidence="11"/>
<dbReference type="PANTHER" id="PTHR21404:SF3">
    <property type="entry name" value="SMALL RNA 2'-O-METHYLTRANSFERASE"/>
    <property type="match status" value="1"/>
</dbReference>
<evidence type="ECO:0000256" key="7">
    <source>
        <dbReference type="ARBA" id="ARBA00022723"/>
    </source>
</evidence>
<sequence length="180" mass="20475">MAPYFFPPMWEQRRICIAHTLRKHCAHSVLEVGCGEGNVLSFLAAPTLDDHPITELYGININRSALLAARDRLLPADYDCRDLRVDRFRIELFHGNAAMPLASAEPDAMVCTEIIEHVDPKMVTLLTCVVLGAYCPRLAIFTTPNAEFNVNFPDLNYGKQTARSRDPDHKFEWTRAQFFH</sequence>
<proteinExistence type="inferred from homology"/>
<keyword evidence="5" id="KW-0808">Transferase</keyword>
<evidence type="ECO:0000256" key="3">
    <source>
        <dbReference type="ARBA" id="ARBA00021330"/>
    </source>
</evidence>
<comment type="catalytic activity">
    <reaction evidence="12">
        <text>small RNA 3'-end nucleotide + S-adenosyl-L-methionine = small RNA 3'-end 2'-O-methylnucleotide + S-adenosyl-L-homocysteine + H(+)</text>
        <dbReference type="Rhea" id="RHEA:37887"/>
        <dbReference type="Rhea" id="RHEA-COMP:10415"/>
        <dbReference type="Rhea" id="RHEA-COMP:10416"/>
        <dbReference type="ChEBI" id="CHEBI:15378"/>
        <dbReference type="ChEBI" id="CHEBI:57856"/>
        <dbReference type="ChEBI" id="CHEBI:59789"/>
        <dbReference type="ChEBI" id="CHEBI:74896"/>
        <dbReference type="ChEBI" id="CHEBI:74898"/>
        <dbReference type="EC" id="2.1.1.386"/>
    </reaction>
</comment>
<evidence type="ECO:0000256" key="2">
    <source>
        <dbReference type="ARBA" id="ARBA00009026"/>
    </source>
</evidence>
<dbReference type="InterPro" id="IPR029063">
    <property type="entry name" value="SAM-dependent_MTases_sf"/>
</dbReference>
<dbReference type="Pfam" id="PF08242">
    <property type="entry name" value="Methyltransf_12"/>
    <property type="match status" value="1"/>
</dbReference>
<evidence type="ECO:0000313" key="14">
    <source>
        <dbReference type="EMBL" id="KAJ2681116.1"/>
    </source>
</evidence>
<dbReference type="GO" id="GO:0046872">
    <property type="term" value="F:metal ion binding"/>
    <property type="evidence" value="ECO:0007669"/>
    <property type="project" value="UniProtKB-KW"/>
</dbReference>
<dbReference type="InterPro" id="IPR026610">
    <property type="entry name" value="Hen1"/>
</dbReference>
<keyword evidence="10" id="KW-0943">RNA-mediated gene silencing</keyword>
<dbReference type="GO" id="GO:0005634">
    <property type="term" value="C:nucleus"/>
    <property type="evidence" value="ECO:0007669"/>
    <property type="project" value="TreeGrafter"/>
</dbReference>
<evidence type="ECO:0000256" key="1">
    <source>
        <dbReference type="ARBA" id="ARBA00001946"/>
    </source>
</evidence>
<evidence type="ECO:0000313" key="15">
    <source>
        <dbReference type="Proteomes" id="UP001151518"/>
    </source>
</evidence>
<evidence type="ECO:0000256" key="4">
    <source>
        <dbReference type="ARBA" id="ARBA00022603"/>
    </source>
</evidence>
<keyword evidence="4" id="KW-0489">Methyltransferase</keyword>
<feature type="domain" description="Methyltransferase type 12" evidence="13">
    <location>
        <begin position="30"/>
        <end position="126"/>
    </location>
</feature>
<keyword evidence="6" id="KW-0949">S-adenosyl-L-methionine</keyword>
<dbReference type="EMBL" id="JANBTW010000001">
    <property type="protein sequence ID" value="KAJ2681116.1"/>
    <property type="molecule type" value="Genomic_DNA"/>
</dbReference>
<dbReference type="GO" id="GO:0030422">
    <property type="term" value="P:siRNA processing"/>
    <property type="evidence" value="ECO:0007669"/>
    <property type="project" value="TreeGrafter"/>
</dbReference>
<comment type="caution">
    <text evidence="14">The sequence shown here is derived from an EMBL/GenBank/DDBJ whole genome shotgun (WGS) entry which is preliminary data.</text>
</comment>
<dbReference type="Proteomes" id="UP001151518">
    <property type="component" value="Unassembled WGS sequence"/>
</dbReference>
<dbReference type="Gene3D" id="3.40.50.150">
    <property type="entry name" value="Vaccinia Virus protein VP39"/>
    <property type="match status" value="1"/>
</dbReference>
<keyword evidence="7" id="KW-0479">Metal-binding</keyword>
<evidence type="ECO:0000256" key="8">
    <source>
        <dbReference type="ARBA" id="ARBA00022842"/>
    </source>
</evidence>
<dbReference type="InterPro" id="IPR013217">
    <property type="entry name" value="Methyltransf_12"/>
</dbReference>
<comment type="cofactor">
    <cofactor evidence="1">
        <name>Mg(2+)</name>
        <dbReference type="ChEBI" id="CHEBI:18420"/>
    </cofactor>
</comment>
<reference evidence="14" key="1">
    <citation type="submission" date="2022-07" db="EMBL/GenBank/DDBJ databases">
        <title>Phylogenomic reconstructions and comparative analyses of Kickxellomycotina fungi.</title>
        <authorList>
            <person name="Reynolds N.K."/>
            <person name="Stajich J.E."/>
            <person name="Barry K."/>
            <person name="Grigoriev I.V."/>
            <person name="Crous P."/>
            <person name="Smith M.E."/>
        </authorList>
    </citation>
    <scope>NUCLEOTIDE SEQUENCE</scope>
    <source>
        <strain evidence="14">NRRL 3115</strain>
    </source>
</reference>
<dbReference type="PANTHER" id="PTHR21404">
    <property type="entry name" value="HEN1"/>
    <property type="match status" value="1"/>
</dbReference>
<evidence type="ECO:0000259" key="13">
    <source>
        <dbReference type="Pfam" id="PF08242"/>
    </source>
</evidence>
<protein>
    <recommendedName>
        <fullName evidence="3">Small RNA 2'-O-methyltransferase</fullName>
        <ecNumber evidence="11">2.1.1.386</ecNumber>
    </recommendedName>
</protein>
<dbReference type="SUPFAM" id="SSF53335">
    <property type="entry name" value="S-adenosyl-L-methionine-dependent methyltransferases"/>
    <property type="match status" value="1"/>
</dbReference>
<dbReference type="GO" id="GO:0090486">
    <property type="term" value="F:small RNA 2'-O-methyltransferase activity"/>
    <property type="evidence" value="ECO:0007669"/>
    <property type="project" value="UniProtKB-EC"/>
</dbReference>
<dbReference type="GO" id="GO:0001510">
    <property type="term" value="P:RNA methylation"/>
    <property type="evidence" value="ECO:0007669"/>
    <property type="project" value="InterPro"/>
</dbReference>
<dbReference type="AlphaFoldDB" id="A0A9W8L1F3"/>